<reference evidence="2 3" key="1">
    <citation type="submission" date="2016-11" db="EMBL/GenBank/DDBJ databases">
        <authorList>
            <person name="Jaros S."/>
            <person name="Januszkiewicz K."/>
            <person name="Wedrychowicz H."/>
        </authorList>
    </citation>
    <scope>NUCLEOTIDE SEQUENCE [LARGE SCALE GENOMIC DNA]</scope>
    <source>
        <strain evidence="2 3">DSM 21074</strain>
    </source>
</reference>
<dbReference type="Proteomes" id="UP000184418">
    <property type="component" value="Unassembled WGS sequence"/>
</dbReference>
<evidence type="ECO:0008006" key="4">
    <source>
        <dbReference type="Google" id="ProtNLM"/>
    </source>
</evidence>
<dbReference type="InterPro" id="IPR025345">
    <property type="entry name" value="DUF4249"/>
</dbReference>
<feature type="signal peptide" evidence="1">
    <location>
        <begin position="1"/>
        <end position="22"/>
    </location>
</feature>
<accession>A0A1M6GTU1</accession>
<evidence type="ECO:0000313" key="2">
    <source>
        <dbReference type="EMBL" id="SHJ13322.1"/>
    </source>
</evidence>
<feature type="chain" id="PRO_5009917852" description="DUF4249 domain-containing protein" evidence="1">
    <location>
        <begin position="23"/>
        <end position="347"/>
    </location>
</feature>
<evidence type="ECO:0000313" key="3">
    <source>
        <dbReference type="Proteomes" id="UP000184418"/>
    </source>
</evidence>
<dbReference type="STRING" id="1121955.SAMN02745146_2387"/>
<keyword evidence="1" id="KW-0732">Signal</keyword>
<dbReference type="AlphaFoldDB" id="A0A1M6GTU1"/>
<organism evidence="2 3">
    <name type="scientific">Hymenobacter daecheongensis DSM 21074</name>
    <dbReference type="NCBI Taxonomy" id="1121955"/>
    <lineage>
        <taxon>Bacteria</taxon>
        <taxon>Pseudomonadati</taxon>
        <taxon>Bacteroidota</taxon>
        <taxon>Cytophagia</taxon>
        <taxon>Cytophagales</taxon>
        <taxon>Hymenobacteraceae</taxon>
        <taxon>Hymenobacter</taxon>
    </lineage>
</organism>
<dbReference type="OrthoDB" id="1115009at2"/>
<dbReference type="Pfam" id="PF14054">
    <property type="entry name" value="DUF4249"/>
    <property type="match status" value="1"/>
</dbReference>
<evidence type="ECO:0000256" key="1">
    <source>
        <dbReference type="SAM" id="SignalP"/>
    </source>
</evidence>
<name>A0A1M6GTU1_9BACT</name>
<gene>
    <name evidence="2" type="ORF">SAMN02745146_2387</name>
</gene>
<proteinExistence type="predicted"/>
<keyword evidence="3" id="KW-1185">Reference proteome</keyword>
<sequence>MKTPTYLYPKVKSLLALLPALALLPGCETVVDLPEPPHTPRIALQYTLSNTPPPPANPNPNGSSYYYDITTSRQLFVSNSQRIFDTKYLEGRDDATVEIRNEQGAVVERFKPADRNQVQSYGPGSYVPTMGLLGQPGKTYTLRAALPGFETVESTLTMPAAPVIESATFAPRTSGSGQSNQTRGRLLVTLTDNPATTDYYLAFARVLDKQGRPGNWSPVQLDYESETSDFEVGTFQLSNTGSYRGYEIYPYADTNVNGQRFSLNSNVSFYAQSYCPPNQSNCPEVGYLEVFISAITADAYNFYQSQRRYNDADGNPFAEPAPLSSNIKPGYGLFGGATDATYRIKLF</sequence>
<dbReference type="EMBL" id="FQYN01000004">
    <property type="protein sequence ID" value="SHJ13322.1"/>
    <property type="molecule type" value="Genomic_DNA"/>
</dbReference>
<protein>
    <recommendedName>
        <fullName evidence="4">DUF4249 domain-containing protein</fullName>
    </recommendedName>
</protein>
<dbReference type="RefSeq" id="WP_073109397.1">
    <property type="nucleotide sequence ID" value="NZ_FQYN01000004.1"/>
</dbReference>